<dbReference type="AlphaFoldDB" id="A0A4P7UFJ1"/>
<dbReference type="EMBL" id="CP038462">
    <property type="protein sequence ID" value="QCC78058.1"/>
    <property type="molecule type" value="Genomic_DNA"/>
</dbReference>
<dbReference type="EMBL" id="BMCK01000003">
    <property type="protein sequence ID" value="GGD22571.1"/>
    <property type="molecule type" value="Genomic_DNA"/>
</dbReference>
<feature type="chain" id="PRO_5039746679" description="Glucanase" evidence="1">
    <location>
        <begin position="18"/>
        <end position="385"/>
    </location>
</feature>
<keyword evidence="1" id="KW-0326">Glycosidase</keyword>
<dbReference type="PROSITE" id="PS51318">
    <property type="entry name" value="TAT"/>
    <property type="match status" value="1"/>
</dbReference>
<dbReference type="PANTHER" id="PTHR34876">
    <property type="match status" value="1"/>
</dbReference>
<dbReference type="KEGG" id="ndp:E2C04_14270"/>
<evidence type="ECO:0000313" key="5">
    <source>
        <dbReference type="Proteomes" id="UP000630594"/>
    </source>
</evidence>
<dbReference type="GO" id="GO:0030245">
    <property type="term" value="P:cellulose catabolic process"/>
    <property type="evidence" value="ECO:0007669"/>
    <property type="project" value="UniProtKB-KW"/>
</dbReference>
<evidence type="ECO:0000313" key="3">
    <source>
        <dbReference type="EMBL" id="QCC78058.1"/>
    </source>
</evidence>
<proteinExistence type="inferred from homology"/>
<dbReference type="GO" id="GO:0004553">
    <property type="term" value="F:hydrolase activity, hydrolyzing O-glycosyl compounds"/>
    <property type="evidence" value="ECO:0007669"/>
    <property type="project" value="InterPro"/>
</dbReference>
<dbReference type="PRINTS" id="PR00733">
    <property type="entry name" value="GLHYDRLASE6"/>
</dbReference>
<dbReference type="SUPFAM" id="SSF51989">
    <property type="entry name" value="Glycosyl hydrolases family 6, cellulases"/>
    <property type="match status" value="1"/>
</dbReference>
<dbReference type="EC" id="3.2.1.-" evidence="1"/>
<dbReference type="Pfam" id="PF01341">
    <property type="entry name" value="Glyco_hydro_6"/>
    <property type="match status" value="1"/>
</dbReference>
<dbReference type="InterPro" id="IPR016288">
    <property type="entry name" value="Beta_cellobiohydrolase"/>
</dbReference>
<reference evidence="3 4" key="1">
    <citation type="journal article" date="2008" name="Int. J. Syst. Evol. Microbiol.">
        <title>Nocardioides daphniae sp. nov., isolated from Daphnia cucullata (Crustacea: Cladocera).</title>
        <authorList>
            <person name="Toth E.M."/>
            <person name="Keki Z."/>
            <person name="Homonnay Z.G."/>
            <person name="Borsodi A.K."/>
            <person name="Marialigeti K."/>
            <person name="Schumann P."/>
        </authorList>
    </citation>
    <scope>NUCLEOTIDE SEQUENCE [LARGE SCALE GENOMIC DNA]</scope>
    <source>
        <strain evidence="3 4">JCM 16608</strain>
    </source>
</reference>
<dbReference type="InterPro" id="IPR006311">
    <property type="entry name" value="TAT_signal"/>
</dbReference>
<dbReference type="Proteomes" id="UP000630594">
    <property type="component" value="Unassembled WGS sequence"/>
</dbReference>
<evidence type="ECO:0000256" key="1">
    <source>
        <dbReference type="RuleBase" id="RU361186"/>
    </source>
</evidence>
<protein>
    <recommendedName>
        <fullName evidence="1">Glucanase</fullName>
        <ecNumber evidence="1">3.2.1.-</ecNumber>
    </recommendedName>
</protein>
<name>A0A4P7UFJ1_9ACTN</name>
<keyword evidence="1" id="KW-0732">Signal</keyword>
<gene>
    <name evidence="3" type="ORF">E2C04_14270</name>
    <name evidence="2" type="ORF">GCM10007231_22070</name>
</gene>
<feature type="signal peptide" evidence="1">
    <location>
        <begin position="1"/>
        <end position="17"/>
    </location>
</feature>
<sequence length="385" mass="41797">MALQRLALLASAALAAAALSTPTTTVTPVAANAAGAKIVKRTTSGDYTANGNKVMDAGTSSSKLAGTWGVYNGPADMASAAYERANAVQRADLKWMIDQPRAGWMGAWIPDHEIAAKTKRYIELSQNGNPDALVQITIFRMHPWYTESRTKAPTKKQIASYKRWIKASAAAIGDTPTALMLQPDSTFLRTVPNFKLSAGLIRFAAKEYGALPNTRVYLETGGWDWPAPGQGGVKEAVRLLSAMGMEHADGVVTNTTHYNKTEWDVQRIADISEAFAKKGLKGRKGIVNTSSNGKGFEFGKYTGPDPDHAFVCGKKLKGTCVTLGIPPTTDVGNPAWGLDQRTRQLAEKYVDAYMWVGRPWLHRQASPFMMKRTRGLIASSPYRGQ</sequence>
<organism evidence="3 4">
    <name type="scientific">Nocardioides daphniae</name>
    <dbReference type="NCBI Taxonomy" id="402297"/>
    <lineage>
        <taxon>Bacteria</taxon>
        <taxon>Bacillati</taxon>
        <taxon>Actinomycetota</taxon>
        <taxon>Actinomycetes</taxon>
        <taxon>Propionibacteriales</taxon>
        <taxon>Nocardioidaceae</taxon>
        <taxon>Nocardioides</taxon>
    </lineage>
</organism>
<dbReference type="RefSeq" id="WP_135833096.1">
    <property type="nucleotide sequence ID" value="NZ_BMCK01000003.1"/>
</dbReference>
<evidence type="ECO:0000313" key="2">
    <source>
        <dbReference type="EMBL" id="GGD22571.1"/>
    </source>
</evidence>
<keyword evidence="1" id="KW-0119">Carbohydrate metabolism</keyword>
<dbReference type="PANTHER" id="PTHR34876:SF4">
    <property type="entry name" value="1,4-BETA-D-GLUCAN CELLOBIOHYDROLASE C-RELATED"/>
    <property type="match status" value="1"/>
</dbReference>
<keyword evidence="1" id="KW-0136">Cellulose degradation</keyword>
<reference evidence="5" key="3">
    <citation type="journal article" date="2019" name="Int. J. Syst. Evol. Microbiol.">
        <title>The Global Catalogue of Microorganisms (GCM) 10K type strain sequencing project: providing services to taxonomists for standard genome sequencing and annotation.</title>
        <authorList>
            <consortium name="The Broad Institute Genomics Platform"/>
            <consortium name="The Broad Institute Genome Sequencing Center for Infectious Disease"/>
            <person name="Wu L."/>
            <person name="Ma J."/>
        </authorList>
    </citation>
    <scope>NUCLEOTIDE SEQUENCE [LARGE SCALE GENOMIC DNA]</scope>
    <source>
        <strain evidence="5">CCM 7403</strain>
    </source>
</reference>
<keyword evidence="1" id="KW-0378">Hydrolase</keyword>
<keyword evidence="1" id="KW-0624">Polysaccharide degradation</keyword>
<dbReference type="InterPro" id="IPR036434">
    <property type="entry name" value="Beta_cellobiohydrolase_sf"/>
</dbReference>
<evidence type="ECO:0000313" key="4">
    <source>
        <dbReference type="Proteomes" id="UP000297025"/>
    </source>
</evidence>
<dbReference type="Gene3D" id="3.20.20.40">
    <property type="entry name" value="1, 4-beta cellobiohydrolase"/>
    <property type="match status" value="1"/>
</dbReference>
<accession>A0A4P7UFJ1</accession>
<reference evidence="3" key="4">
    <citation type="submission" date="2019-03" db="EMBL/GenBank/DDBJ databases">
        <authorList>
            <person name="Huang Y."/>
        </authorList>
    </citation>
    <scope>NUCLEOTIDE SEQUENCE</scope>
    <source>
        <strain evidence="3">JCM 16608</strain>
    </source>
</reference>
<reference evidence="2" key="2">
    <citation type="journal article" date="2014" name="Int. J. Syst. Evol. Microbiol.">
        <title>Complete genome of a new Firmicutes species belonging to the dominant human colonic microbiota ('Ruminococcus bicirculans') reveals two chromosomes and a selective capacity to utilize plant glucans.</title>
        <authorList>
            <consortium name="NISC Comparative Sequencing Program"/>
            <person name="Wegmann U."/>
            <person name="Louis P."/>
            <person name="Goesmann A."/>
            <person name="Henrissat B."/>
            <person name="Duncan S.H."/>
            <person name="Flint H.J."/>
        </authorList>
    </citation>
    <scope>NUCLEOTIDE SEQUENCE</scope>
    <source>
        <strain evidence="2">CCM 7403</strain>
    </source>
</reference>
<dbReference type="OrthoDB" id="309899at2"/>
<reference evidence="2" key="5">
    <citation type="submission" date="2024-05" db="EMBL/GenBank/DDBJ databases">
        <authorList>
            <person name="Sun Q."/>
            <person name="Sedlacek I."/>
        </authorList>
    </citation>
    <scope>NUCLEOTIDE SEQUENCE</scope>
    <source>
        <strain evidence="2">CCM 7403</strain>
    </source>
</reference>
<comment type="similarity">
    <text evidence="1">Belongs to the glycosyl hydrolase family 6.</text>
</comment>
<keyword evidence="5" id="KW-1185">Reference proteome</keyword>
<dbReference type="Proteomes" id="UP000297025">
    <property type="component" value="Chromosome"/>
</dbReference>